<keyword evidence="2" id="KW-1185">Reference proteome</keyword>
<dbReference type="Gene3D" id="3.30.70.1280">
    <property type="entry name" value="SP0830-like domains"/>
    <property type="match status" value="1"/>
</dbReference>
<sequence>MTRYVALLRGINVGGHRTVTMPRLRDAAGAAGLAAPATLLASGNLLVTSDLDAAGVLAALEAAILDEFGFAVETVVLTQDAVRALVAAHPRPEAPGAAIAFCSGPIDADAQARLAGLATAAETVDVAGTVAYLSFGAGQATSKLAAGIPRALAPLVVTVRNLATSRKLTVA</sequence>
<dbReference type="Proteomes" id="UP000501058">
    <property type="component" value="Chromosome"/>
</dbReference>
<dbReference type="SUPFAM" id="SSF160379">
    <property type="entry name" value="SP0830-like"/>
    <property type="match status" value="1"/>
</dbReference>
<dbReference type="PIRSF" id="PIRSF008502">
    <property type="entry name" value="UCP008502"/>
    <property type="match status" value="1"/>
</dbReference>
<gene>
    <name evidence="1" type="ORF">G7070_16710</name>
</gene>
<evidence type="ECO:0000313" key="2">
    <source>
        <dbReference type="Proteomes" id="UP000501058"/>
    </source>
</evidence>
<proteinExistence type="predicted"/>
<dbReference type="PANTHER" id="PTHR36439:SF1">
    <property type="entry name" value="DUF1697 DOMAIN-CONTAINING PROTEIN"/>
    <property type="match status" value="1"/>
</dbReference>
<dbReference type="PANTHER" id="PTHR36439">
    <property type="entry name" value="BLL4334 PROTEIN"/>
    <property type="match status" value="1"/>
</dbReference>
<dbReference type="KEGG" id="prv:G7070_16710"/>
<dbReference type="AlphaFoldDB" id="A0A6G7YAD0"/>
<name>A0A6G7YAD0_9ACTN</name>
<evidence type="ECO:0000313" key="1">
    <source>
        <dbReference type="EMBL" id="QIK73601.1"/>
    </source>
</evidence>
<dbReference type="EMBL" id="CP049865">
    <property type="protein sequence ID" value="QIK73601.1"/>
    <property type="molecule type" value="Genomic_DNA"/>
</dbReference>
<reference evidence="1 2" key="1">
    <citation type="submission" date="2020-03" db="EMBL/GenBank/DDBJ databases">
        <title>Propioniciclava sp. nov., isolated from Hydrophilus acuminatus.</title>
        <authorList>
            <person name="Hyun D.-W."/>
            <person name="Bae J.-W."/>
        </authorList>
    </citation>
    <scope>NUCLEOTIDE SEQUENCE [LARGE SCALE GENOMIC DNA]</scope>
    <source>
        <strain evidence="1 2">HDW11</strain>
    </source>
</reference>
<dbReference type="InterPro" id="IPR012545">
    <property type="entry name" value="DUF1697"/>
</dbReference>
<protein>
    <submittedName>
        <fullName evidence="1">DUF1697 domain-containing protein</fullName>
    </submittedName>
</protein>
<dbReference type="RefSeq" id="WP_166234668.1">
    <property type="nucleotide sequence ID" value="NZ_CP049865.1"/>
</dbReference>
<organism evidence="1 2">
    <name type="scientific">Propioniciclava coleopterorum</name>
    <dbReference type="NCBI Taxonomy" id="2714937"/>
    <lineage>
        <taxon>Bacteria</taxon>
        <taxon>Bacillati</taxon>
        <taxon>Actinomycetota</taxon>
        <taxon>Actinomycetes</taxon>
        <taxon>Propionibacteriales</taxon>
        <taxon>Propionibacteriaceae</taxon>
        <taxon>Propioniciclava</taxon>
    </lineage>
</organism>
<dbReference type="Pfam" id="PF08002">
    <property type="entry name" value="DUF1697"/>
    <property type="match status" value="1"/>
</dbReference>
<accession>A0A6G7YAD0</accession>